<evidence type="ECO:0000256" key="5">
    <source>
        <dbReference type="SAM" id="Phobius"/>
    </source>
</evidence>
<feature type="transmembrane region" description="Helical" evidence="5">
    <location>
        <begin position="64"/>
        <end position="85"/>
    </location>
</feature>
<gene>
    <name evidence="6" type="ORF">GCM10023318_41930</name>
</gene>
<feature type="transmembrane region" description="Helical" evidence="5">
    <location>
        <begin position="40"/>
        <end position="59"/>
    </location>
</feature>
<keyword evidence="2 5" id="KW-0812">Transmembrane</keyword>
<feature type="transmembrane region" description="Helical" evidence="5">
    <location>
        <begin position="91"/>
        <end position="113"/>
    </location>
</feature>
<dbReference type="EMBL" id="BAABJM010000004">
    <property type="protein sequence ID" value="GAA5060464.1"/>
    <property type="molecule type" value="Genomic_DNA"/>
</dbReference>
<organism evidence="6 7">
    <name type="scientific">Nocardia callitridis</name>
    <dbReference type="NCBI Taxonomy" id="648753"/>
    <lineage>
        <taxon>Bacteria</taxon>
        <taxon>Bacillati</taxon>
        <taxon>Actinomycetota</taxon>
        <taxon>Actinomycetes</taxon>
        <taxon>Mycobacteriales</taxon>
        <taxon>Nocardiaceae</taxon>
        <taxon>Nocardia</taxon>
    </lineage>
</organism>
<evidence type="ECO:0000313" key="6">
    <source>
        <dbReference type="EMBL" id="GAA5060464.1"/>
    </source>
</evidence>
<keyword evidence="7" id="KW-1185">Reference proteome</keyword>
<dbReference type="Proteomes" id="UP001500603">
    <property type="component" value="Unassembled WGS sequence"/>
</dbReference>
<evidence type="ECO:0000256" key="1">
    <source>
        <dbReference type="ARBA" id="ARBA00004141"/>
    </source>
</evidence>
<proteinExistence type="predicted"/>
<dbReference type="InterPro" id="IPR032808">
    <property type="entry name" value="DoxX"/>
</dbReference>
<dbReference type="Pfam" id="PF13564">
    <property type="entry name" value="DoxX_2"/>
    <property type="match status" value="1"/>
</dbReference>
<accession>A0ABP9KN43</accession>
<comment type="subcellular location">
    <subcellularLocation>
        <location evidence="1">Membrane</location>
        <topology evidence="1">Multi-pass membrane protein</topology>
    </subcellularLocation>
</comment>
<keyword evidence="3 5" id="KW-1133">Transmembrane helix</keyword>
<comment type="caution">
    <text evidence="6">The sequence shown here is derived from an EMBL/GenBank/DDBJ whole genome shotgun (WGS) entry which is preliminary data.</text>
</comment>
<dbReference type="RefSeq" id="WP_345497266.1">
    <property type="nucleotide sequence ID" value="NZ_BAABJM010000004.1"/>
</dbReference>
<name>A0ABP9KN43_9NOCA</name>
<sequence length="118" mass="12231">MSALLIATIACVVANASIAVVDYTRAEFVVTNSAQVHVPAWAVPYLATVKLAGAIGLVVGLTAFAWLGVAAAIGLVLFFIGAVIAHLRASVYYNIAFPGLYLLLAIAATVFMLRHATG</sequence>
<evidence type="ECO:0000256" key="3">
    <source>
        <dbReference type="ARBA" id="ARBA00022989"/>
    </source>
</evidence>
<evidence type="ECO:0000256" key="4">
    <source>
        <dbReference type="ARBA" id="ARBA00023136"/>
    </source>
</evidence>
<protein>
    <submittedName>
        <fullName evidence="6">DoxX family protein</fullName>
    </submittedName>
</protein>
<evidence type="ECO:0000313" key="7">
    <source>
        <dbReference type="Proteomes" id="UP001500603"/>
    </source>
</evidence>
<keyword evidence="4 5" id="KW-0472">Membrane</keyword>
<evidence type="ECO:0000256" key="2">
    <source>
        <dbReference type="ARBA" id="ARBA00022692"/>
    </source>
</evidence>
<reference evidence="7" key="1">
    <citation type="journal article" date="2019" name="Int. J. Syst. Evol. Microbiol.">
        <title>The Global Catalogue of Microorganisms (GCM) 10K type strain sequencing project: providing services to taxonomists for standard genome sequencing and annotation.</title>
        <authorList>
            <consortium name="The Broad Institute Genomics Platform"/>
            <consortium name="The Broad Institute Genome Sequencing Center for Infectious Disease"/>
            <person name="Wu L."/>
            <person name="Ma J."/>
        </authorList>
    </citation>
    <scope>NUCLEOTIDE SEQUENCE [LARGE SCALE GENOMIC DNA]</scope>
    <source>
        <strain evidence="7">JCM 18298</strain>
    </source>
</reference>